<accession>A0ACC1HLM9</accession>
<proteinExistence type="predicted"/>
<dbReference type="Proteomes" id="UP001145114">
    <property type="component" value="Unassembled WGS sequence"/>
</dbReference>
<dbReference type="EMBL" id="JAMZIH010005429">
    <property type="protein sequence ID" value="KAJ1675199.1"/>
    <property type="molecule type" value="Genomic_DNA"/>
</dbReference>
<comment type="caution">
    <text evidence="1">The sequence shown here is derived from an EMBL/GenBank/DDBJ whole genome shotgun (WGS) entry which is preliminary data.</text>
</comment>
<name>A0ACC1HLM9_9FUNG</name>
<reference evidence="1" key="1">
    <citation type="submission" date="2022-06" db="EMBL/GenBank/DDBJ databases">
        <title>Phylogenomic reconstructions and comparative analyses of Kickxellomycotina fungi.</title>
        <authorList>
            <person name="Reynolds N.K."/>
            <person name="Stajich J.E."/>
            <person name="Barry K."/>
            <person name="Grigoriev I.V."/>
            <person name="Crous P."/>
            <person name="Smith M.E."/>
        </authorList>
    </citation>
    <scope>NUCLEOTIDE SEQUENCE</scope>
    <source>
        <strain evidence="1">RSA 2271</strain>
    </source>
</reference>
<sequence length="240" mass="26128">MSSANLDKSLDAIIESNRPSTNRRGRRGGPGRREHRGSPYQRRSGPQASGNTPASVFAQVPVTFAPGIQGPMAQASPEVVISNLKYDVTEEDIKTLAADYGQTRRVEVYFGQDGKSKGTATVLFRNSSDAARFAQDFNGRTLDGRAMKVRFVYNPAHMQQAQQHLQYYPQSQFVPVPIGAAAAAPQQSFTVSTNGSGRRHGSGGGRRGGGNRRGTGRTNKPQVSKDELDKQLNEFMQVEE</sequence>
<gene>
    <name evidence="1" type="ORF">EV182_001737</name>
</gene>
<evidence type="ECO:0000313" key="1">
    <source>
        <dbReference type="EMBL" id="KAJ1675199.1"/>
    </source>
</evidence>
<evidence type="ECO:0000313" key="2">
    <source>
        <dbReference type="Proteomes" id="UP001145114"/>
    </source>
</evidence>
<organism evidence="1 2">
    <name type="scientific">Spiromyces aspiralis</name>
    <dbReference type="NCBI Taxonomy" id="68401"/>
    <lineage>
        <taxon>Eukaryota</taxon>
        <taxon>Fungi</taxon>
        <taxon>Fungi incertae sedis</taxon>
        <taxon>Zoopagomycota</taxon>
        <taxon>Kickxellomycotina</taxon>
        <taxon>Kickxellomycetes</taxon>
        <taxon>Kickxellales</taxon>
        <taxon>Kickxellaceae</taxon>
        <taxon>Spiromyces</taxon>
    </lineage>
</organism>
<protein>
    <submittedName>
        <fullName evidence="1">Uncharacterized protein</fullName>
    </submittedName>
</protein>
<keyword evidence="2" id="KW-1185">Reference proteome</keyword>